<evidence type="ECO:0000256" key="4">
    <source>
        <dbReference type="SAM" id="MobiDB-lite"/>
    </source>
</evidence>
<feature type="region of interest" description="Disordered" evidence="4">
    <location>
        <begin position="1"/>
        <end position="40"/>
    </location>
</feature>
<dbReference type="Pfam" id="PF00589">
    <property type="entry name" value="Phage_integrase"/>
    <property type="match status" value="1"/>
</dbReference>
<dbReference type="Proteomes" id="UP001553715">
    <property type="component" value="Unassembled WGS sequence"/>
</dbReference>
<gene>
    <name evidence="6" type="ORF">AB0301_14815</name>
</gene>
<evidence type="ECO:0000256" key="1">
    <source>
        <dbReference type="ARBA" id="ARBA00008857"/>
    </source>
</evidence>
<organism evidence="6 7">
    <name type="scientific">Microbacterium profundi</name>
    <dbReference type="NCBI Taxonomy" id="450380"/>
    <lineage>
        <taxon>Bacteria</taxon>
        <taxon>Bacillati</taxon>
        <taxon>Actinomycetota</taxon>
        <taxon>Actinomycetes</taxon>
        <taxon>Micrococcales</taxon>
        <taxon>Microbacteriaceae</taxon>
        <taxon>Microbacterium</taxon>
    </lineage>
</organism>
<comment type="similarity">
    <text evidence="1">Belongs to the 'phage' integrase family.</text>
</comment>
<evidence type="ECO:0000256" key="2">
    <source>
        <dbReference type="ARBA" id="ARBA00023125"/>
    </source>
</evidence>
<name>A0ABV3LKA0_9MICO</name>
<feature type="domain" description="Tyr recombinase" evidence="5">
    <location>
        <begin position="218"/>
        <end position="411"/>
    </location>
</feature>
<dbReference type="InterPro" id="IPR058717">
    <property type="entry name" value="Phage_L5_Integrase_N"/>
</dbReference>
<accession>A0ABV3LKA0</accession>
<reference evidence="6 7" key="1">
    <citation type="submission" date="2024-06" db="EMBL/GenBank/DDBJ databases">
        <title>The Natural Products Discovery Center: Release of the First 8490 Sequenced Strains for Exploring Actinobacteria Biosynthetic Diversity.</title>
        <authorList>
            <person name="Kalkreuter E."/>
            <person name="Kautsar S.A."/>
            <person name="Yang D."/>
            <person name="Bader C.D."/>
            <person name="Teijaro C.N."/>
            <person name="Fluegel L."/>
            <person name="Davis C.M."/>
            <person name="Simpson J.R."/>
            <person name="Lauterbach L."/>
            <person name="Steele A.D."/>
            <person name="Gui C."/>
            <person name="Meng S."/>
            <person name="Li G."/>
            <person name="Viehrig K."/>
            <person name="Ye F."/>
            <person name="Su P."/>
            <person name="Kiefer A.F."/>
            <person name="Nichols A."/>
            <person name="Cepeda A.J."/>
            <person name="Yan W."/>
            <person name="Fan B."/>
            <person name="Jiang Y."/>
            <person name="Adhikari A."/>
            <person name="Zheng C.-J."/>
            <person name="Schuster L."/>
            <person name="Cowan T.M."/>
            <person name="Smanski M.J."/>
            <person name="Chevrette M.G."/>
            <person name="De Carvalho L.P.S."/>
            <person name="Shen B."/>
        </authorList>
    </citation>
    <scope>NUCLEOTIDE SEQUENCE [LARGE SCALE GENOMIC DNA]</scope>
    <source>
        <strain evidence="6 7">NPDC077434</strain>
    </source>
</reference>
<protein>
    <submittedName>
        <fullName evidence="6">Site-specific integrase</fullName>
    </submittedName>
</protein>
<dbReference type="PANTHER" id="PTHR30349:SF64">
    <property type="entry name" value="PROPHAGE INTEGRASE INTD-RELATED"/>
    <property type="match status" value="1"/>
</dbReference>
<dbReference type="EMBL" id="JBFBMH010000027">
    <property type="protein sequence ID" value="MEW1976329.1"/>
    <property type="molecule type" value="Genomic_DNA"/>
</dbReference>
<dbReference type="SUPFAM" id="SSF56349">
    <property type="entry name" value="DNA breaking-rejoining enzymes"/>
    <property type="match status" value="1"/>
</dbReference>
<evidence type="ECO:0000259" key="5">
    <source>
        <dbReference type="PROSITE" id="PS51898"/>
    </source>
</evidence>
<dbReference type="RefSeq" id="WP_366233321.1">
    <property type="nucleotide sequence ID" value="NZ_JBFBMH010000027.1"/>
</dbReference>
<dbReference type="Gene3D" id="1.10.443.10">
    <property type="entry name" value="Intergrase catalytic core"/>
    <property type="match status" value="1"/>
</dbReference>
<dbReference type="Gene3D" id="1.10.150.130">
    <property type="match status" value="1"/>
</dbReference>
<evidence type="ECO:0000256" key="3">
    <source>
        <dbReference type="ARBA" id="ARBA00023172"/>
    </source>
</evidence>
<dbReference type="InterPro" id="IPR002104">
    <property type="entry name" value="Integrase_catalytic"/>
</dbReference>
<dbReference type="CDD" id="cd01189">
    <property type="entry name" value="INT_ICEBs1_C_like"/>
    <property type="match status" value="1"/>
</dbReference>
<dbReference type="PANTHER" id="PTHR30349">
    <property type="entry name" value="PHAGE INTEGRASE-RELATED"/>
    <property type="match status" value="1"/>
</dbReference>
<keyword evidence="2" id="KW-0238">DNA-binding</keyword>
<dbReference type="InterPro" id="IPR011010">
    <property type="entry name" value="DNA_brk_join_enz"/>
</dbReference>
<dbReference type="PROSITE" id="PS51898">
    <property type="entry name" value="TYR_RECOMBINASE"/>
    <property type="match status" value="1"/>
</dbReference>
<dbReference type="Pfam" id="PF26003">
    <property type="entry name" value="Integrase_N_phage"/>
    <property type="match status" value="1"/>
</dbReference>
<keyword evidence="3" id="KW-0233">DNA recombination</keyword>
<comment type="caution">
    <text evidence="6">The sequence shown here is derived from an EMBL/GenBank/DDBJ whole genome shotgun (WGS) entry which is preliminary data.</text>
</comment>
<evidence type="ECO:0000313" key="7">
    <source>
        <dbReference type="Proteomes" id="UP001553715"/>
    </source>
</evidence>
<dbReference type="InterPro" id="IPR013762">
    <property type="entry name" value="Integrase-like_cat_sf"/>
</dbReference>
<dbReference type="InterPro" id="IPR010998">
    <property type="entry name" value="Integrase_recombinase_N"/>
</dbReference>
<dbReference type="InterPro" id="IPR050090">
    <property type="entry name" value="Tyrosine_recombinase_XerCD"/>
</dbReference>
<sequence length="439" mass="49262">MSITKQESSATKREAWGRLRKLPSGRWQARYPGPDGKTYSARTEEDKPLTFFTKTDARTWLASVHTKIARGEWEPPKEFAARLHMEAEAAQARSIGFSEYAAKWVELIRTQPNRSGKKRALGTVRSYKSKVDGYLVPEFGDTPVRNIDEARMRKMTDRLDAIPSPLNPRSKFNGITRPVLVVLMMILRQAARDGIIPAAPNVSVPKQEPVRHDADHDEIDDVLAPEQVEALYEAVPTPWAIAVLFAAWCQLRRGECLGLQRRDIEWHADGTATLHVRRQLSANTGDYTDKLKSDAGKRSLSIPAIMIERLRAHLDENVAPEAKAPLVPANARGSVPLSNTRWGYVWADARDAVAGLPPRFRFHDLRHTGLTIFAQEGATLAELMRRGGHSDIRVVLRYQHATMARDRELAERMSKRAAERIAAVKARQDATNEDGSGYL</sequence>
<evidence type="ECO:0000313" key="6">
    <source>
        <dbReference type="EMBL" id="MEW1976329.1"/>
    </source>
</evidence>
<keyword evidence="7" id="KW-1185">Reference proteome</keyword>
<proteinExistence type="inferred from homology"/>